<dbReference type="PANTHER" id="PTHR43283:SF3">
    <property type="entry name" value="BETA-LACTAMASE FAMILY PROTEIN (AFU_ORTHOLOGUE AFUA_5G07500)"/>
    <property type="match status" value="1"/>
</dbReference>
<gene>
    <name evidence="2" type="ORF">DY245_27100</name>
</gene>
<evidence type="ECO:0000313" key="2">
    <source>
        <dbReference type="EMBL" id="REK87370.1"/>
    </source>
</evidence>
<dbReference type="Proteomes" id="UP000262477">
    <property type="component" value="Unassembled WGS sequence"/>
</dbReference>
<dbReference type="RefSeq" id="WP_128509835.1">
    <property type="nucleotide sequence ID" value="NZ_QUAC01000217.1"/>
</dbReference>
<feature type="domain" description="Beta-lactamase-related" evidence="1">
    <location>
        <begin position="34"/>
        <end position="165"/>
    </location>
</feature>
<dbReference type="OrthoDB" id="4281716at2"/>
<dbReference type="Pfam" id="PF00144">
    <property type="entry name" value="Beta-lactamase"/>
    <property type="match status" value="1"/>
</dbReference>
<dbReference type="Gene3D" id="3.40.710.10">
    <property type="entry name" value="DD-peptidase/beta-lactamase superfamily"/>
    <property type="match status" value="1"/>
</dbReference>
<dbReference type="InterPro" id="IPR012338">
    <property type="entry name" value="Beta-lactam/transpept-like"/>
</dbReference>
<sequence length="189" mass="20151">MSKYPNRGRQGMPGKVIHRLPTSYAHDPQTGKLAVYDEAAGGTWSRPQVFPSGGDGLVSTADDYTAFQRMLLNKGACDGGRILPRASVELMTTDHLTPERRLGKDAFFGSAGGAGFGTRDGFGMAVRARRRDLPSVGRFGWDGGLGPSAYADPAQGLTGVPLTQAAMDSPDCLHLAQDFRATAYRSIDD</sequence>
<dbReference type="InterPro" id="IPR001466">
    <property type="entry name" value="Beta-lactam-related"/>
</dbReference>
<dbReference type="EMBL" id="QUAC01000217">
    <property type="protein sequence ID" value="REK87370.1"/>
    <property type="molecule type" value="Genomic_DNA"/>
</dbReference>
<dbReference type="InterPro" id="IPR050789">
    <property type="entry name" value="Diverse_Enzym_Activities"/>
</dbReference>
<proteinExistence type="predicted"/>
<name>A0A371PY52_STRIH</name>
<organism evidence="2 3">
    <name type="scientific">Streptomyces inhibens</name>
    <dbReference type="NCBI Taxonomy" id="2293571"/>
    <lineage>
        <taxon>Bacteria</taxon>
        <taxon>Bacillati</taxon>
        <taxon>Actinomycetota</taxon>
        <taxon>Actinomycetes</taxon>
        <taxon>Kitasatosporales</taxon>
        <taxon>Streptomycetaceae</taxon>
        <taxon>Streptomyces</taxon>
    </lineage>
</organism>
<dbReference type="AlphaFoldDB" id="A0A371PY52"/>
<accession>A0A371PY52</accession>
<dbReference type="SUPFAM" id="SSF56601">
    <property type="entry name" value="beta-lactamase/transpeptidase-like"/>
    <property type="match status" value="1"/>
</dbReference>
<evidence type="ECO:0000259" key="1">
    <source>
        <dbReference type="Pfam" id="PF00144"/>
    </source>
</evidence>
<evidence type="ECO:0000313" key="3">
    <source>
        <dbReference type="Proteomes" id="UP000262477"/>
    </source>
</evidence>
<protein>
    <recommendedName>
        <fullName evidence="1">Beta-lactamase-related domain-containing protein</fullName>
    </recommendedName>
</protein>
<reference evidence="2 3" key="1">
    <citation type="submission" date="2018-08" db="EMBL/GenBank/DDBJ databases">
        <title>Streptomyces NEAU-D10 sp. nov., a novel Actinomycete isolated from soil.</title>
        <authorList>
            <person name="Jin L."/>
        </authorList>
    </citation>
    <scope>NUCLEOTIDE SEQUENCE [LARGE SCALE GENOMIC DNA]</scope>
    <source>
        <strain evidence="2 3">NEAU-D10</strain>
    </source>
</reference>
<dbReference type="PANTHER" id="PTHR43283">
    <property type="entry name" value="BETA-LACTAMASE-RELATED"/>
    <property type="match status" value="1"/>
</dbReference>
<comment type="caution">
    <text evidence="2">The sequence shown here is derived from an EMBL/GenBank/DDBJ whole genome shotgun (WGS) entry which is preliminary data.</text>
</comment>
<keyword evidence="3" id="KW-1185">Reference proteome</keyword>